<feature type="transmembrane region" description="Helical" evidence="2">
    <location>
        <begin position="184"/>
        <end position="206"/>
    </location>
</feature>
<organism evidence="3 4">
    <name type="scientific">Corynebacterium pseudokroppenstedtii</name>
    <dbReference type="NCBI Taxonomy" id="2804917"/>
    <lineage>
        <taxon>Bacteria</taxon>
        <taxon>Bacillati</taxon>
        <taxon>Actinomycetota</taxon>
        <taxon>Actinomycetes</taxon>
        <taxon>Mycobacteriales</taxon>
        <taxon>Corynebacteriaceae</taxon>
        <taxon>Corynebacterium</taxon>
    </lineage>
</organism>
<feature type="transmembrane region" description="Helical" evidence="2">
    <location>
        <begin position="80"/>
        <end position="101"/>
    </location>
</feature>
<name>A0AAU0PVV6_9CORY</name>
<feature type="transmembrane region" description="Helical" evidence="2">
    <location>
        <begin position="323"/>
        <end position="344"/>
    </location>
</feature>
<evidence type="ECO:0000313" key="4">
    <source>
        <dbReference type="Proteomes" id="UP001174314"/>
    </source>
</evidence>
<dbReference type="Proteomes" id="UP001174314">
    <property type="component" value="Chromosome"/>
</dbReference>
<feature type="transmembrane region" description="Helical" evidence="2">
    <location>
        <begin position="139"/>
        <end position="160"/>
    </location>
</feature>
<gene>
    <name evidence="3" type="ORF">Q0N40_06545</name>
</gene>
<feature type="transmembrane region" description="Helical" evidence="2">
    <location>
        <begin position="298"/>
        <end position="317"/>
    </location>
</feature>
<keyword evidence="2" id="KW-1133">Transmembrane helix</keyword>
<sequence>MFKRTIAVAMSVVGLIVGAGFSSGQEVLQYFVAFGKMGIWGAVIVAVLMSAAGMIVLQLGSYFQADEHAGVLRTIGTKTVSWILDIGIVFTLFSVGFVMLAGGGSNLNQQFGIPSWVGSAILLVLVLAAGMLDADRVSTVIGAITPFIVVALVGAAIWAYTHTDGSLSSLEPLTQNVDTNLPNWWISALNYAGLVLMVNVAMAIVIGGSHLYPREAGLGGLVGGIIFGVLLIISTLSLFLKIKTVQGSDLPMLTLVDHIHPALGVIMSLIIYGMIFNTCLGLFYSLGRRLTARHPEKFRIVFTVVTVIGFAVSFFGFKTLLSSVYPIMGYVGFVLIALLFIAWFRGRTAMHDEGGRRQEARELAERKLDPNVRFTSKQARRLRHLIGDSNLDDDELRKLIRDDVTSYTKTDEAPEPEEIDEPDAKDSAGEGTSAGGDTGSGSTVSSTPVK</sequence>
<evidence type="ECO:0000256" key="1">
    <source>
        <dbReference type="SAM" id="MobiDB-lite"/>
    </source>
</evidence>
<protein>
    <recommendedName>
        <fullName evidence="5">Membrane protein YkvI</fullName>
    </recommendedName>
</protein>
<accession>A0AAU0PVV6</accession>
<feature type="transmembrane region" description="Helical" evidence="2">
    <location>
        <begin position="113"/>
        <end position="132"/>
    </location>
</feature>
<feature type="compositionally biased region" description="Low complexity" evidence="1">
    <location>
        <begin position="440"/>
        <end position="450"/>
    </location>
</feature>
<feature type="transmembrane region" description="Helical" evidence="2">
    <location>
        <begin position="262"/>
        <end position="286"/>
    </location>
</feature>
<dbReference type="AlphaFoldDB" id="A0AAU0PVV6"/>
<feature type="transmembrane region" description="Helical" evidence="2">
    <location>
        <begin position="38"/>
        <end position="59"/>
    </location>
</feature>
<feature type="transmembrane region" description="Helical" evidence="2">
    <location>
        <begin position="218"/>
        <end position="242"/>
    </location>
</feature>
<keyword evidence="2" id="KW-0812">Transmembrane</keyword>
<dbReference type="PANTHER" id="PTHR37814:SF1">
    <property type="entry name" value="MEMBRANE PROTEIN"/>
    <property type="match status" value="1"/>
</dbReference>
<keyword evidence="4" id="KW-1185">Reference proteome</keyword>
<proteinExistence type="predicted"/>
<dbReference type="RefSeq" id="WP_221923678.1">
    <property type="nucleotide sequence ID" value="NZ_CP137757.1"/>
</dbReference>
<feature type="region of interest" description="Disordered" evidence="1">
    <location>
        <begin position="405"/>
        <end position="450"/>
    </location>
</feature>
<evidence type="ECO:0008006" key="5">
    <source>
        <dbReference type="Google" id="ProtNLM"/>
    </source>
</evidence>
<evidence type="ECO:0000313" key="3">
    <source>
        <dbReference type="EMBL" id="WPF24218.1"/>
    </source>
</evidence>
<dbReference type="PANTHER" id="PTHR37814">
    <property type="entry name" value="CONSERVED MEMBRANE PROTEIN"/>
    <property type="match status" value="1"/>
</dbReference>
<dbReference type="KEGG" id="cpsk:Q0N40_06545"/>
<reference evidence="3 4" key="1">
    <citation type="submission" date="2023-10" db="EMBL/GenBank/DDBJ databases">
        <title>complete genome sequence of Corynebacterium pseudokroppenstedtii P15-C1.</title>
        <authorList>
            <person name="Bruggemann H."/>
            <person name="Poehlein A."/>
        </authorList>
    </citation>
    <scope>NUCLEOTIDE SEQUENCE [LARGE SCALE GENOMIC DNA]</scope>
    <source>
        <strain evidence="3 4">P15_C1</strain>
    </source>
</reference>
<dbReference type="EMBL" id="CP137757">
    <property type="protein sequence ID" value="WPF24218.1"/>
    <property type="molecule type" value="Genomic_DNA"/>
</dbReference>
<keyword evidence="2" id="KW-0472">Membrane</keyword>
<evidence type="ECO:0000256" key="2">
    <source>
        <dbReference type="SAM" id="Phobius"/>
    </source>
</evidence>
<dbReference type="InterPro" id="IPR038728">
    <property type="entry name" value="YkvI-like"/>
</dbReference>